<proteinExistence type="predicted"/>
<feature type="non-terminal residue" evidence="7">
    <location>
        <position position="1"/>
    </location>
</feature>
<keyword evidence="3" id="KW-0862">Zinc</keyword>
<keyword evidence="2 4" id="KW-0863">Zinc-finger</keyword>
<feature type="compositionally biased region" description="Polar residues" evidence="5">
    <location>
        <begin position="117"/>
        <end position="135"/>
    </location>
</feature>
<dbReference type="PROSITE" id="PS51999">
    <property type="entry name" value="ZF_GRF"/>
    <property type="match status" value="1"/>
</dbReference>
<protein>
    <submittedName>
        <fullName evidence="7">Putative DNA lyase</fullName>
    </submittedName>
</protein>
<gene>
    <name evidence="7" type="primary">DNA lyase</name>
</gene>
<evidence type="ECO:0000313" key="7">
    <source>
        <dbReference type="EMBL" id="CAI59775.1"/>
    </source>
</evidence>
<feature type="compositionally biased region" description="Basic and acidic residues" evidence="5">
    <location>
        <begin position="199"/>
        <end position="208"/>
    </location>
</feature>
<dbReference type="GO" id="GO:0016829">
    <property type="term" value="F:lyase activity"/>
    <property type="evidence" value="ECO:0007669"/>
    <property type="project" value="UniProtKB-KW"/>
</dbReference>
<evidence type="ECO:0000256" key="3">
    <source>
        <dbReference type="ARBA" id="ARBA00022833"/>
    </source>
</evidence>
<evidence type="ECO:0000256" key="5">
    <source>
        <dbReference type="SAM" id="MobiDB-lite"/>
    </source>
</evidence>
<dbReference type="EMBL" id="AJ884600">
    <property type="protein sequence ID" value="CAI59775.1"/>
    <property type="molecule type" value="Genomic_DNA"/>
</dbReference>
<accession>Q4GZL9</accession>
<feature type="region of interest" description="Disordered" evidence="5">
    <location>
        <begin position="1"/>
        <end position="208"/>
    </location>
</feature>
<name>Q4GZL9_9LECA</name>
<organism evidence="7">
    <name type="scientific">Xanthoria parietina</name>
    <dbReference type="NCBI Taxonomy" id="107463"/>
    <lineage>
        <taxon>Eukaryota</taxon>
        <taxon>Fungi</taxon>
        <taxon>Dikarya</taxon>
        <taxon>Ascomycota</taxon>
        <taxon>Pezizomycotina</taxon>
        <taxon>Lecanoromycetes</taxon>
        <taxon>OSLEUM clade</taxon>
        <taxon>Lecanoromycetidae</taxon>
        <taxon>Teloschistales</taxon>
        <taxon>Teloschistineae</taxon>
        <taxon>Teloschistaceae</taxon>
        <taxon>Xanthorioideae</taxon>
        <taxon>Xanthoria</taxon>
    </lineage>
</organism>
<keyword evidence="7" id="KW-0456">Lyase</keyword>
<evidence type="ECO:0000256" key="2">
    <source>
        <dbReference type="ARBA" id="ARBA00022771"/>
    </source>
</evidence>
<keyword evidence="1" id="KW-0479">Metal-binding</keyword>
<feature type="compositionally biased region" description="Basic and acidic residues" evidence="5">
    <location>
        <begin position="1"/>
        <end position="11"/>
    </location>
</feature>
<sequence>DGRRNIKDMFTRKPPLAKSQSTATPLASAEEGEDAKIDEIVGLSRDQIPQADLPTAPLANGQTTVTETVPPVAGKKRSSAPTSTNRPLKRSRSGVSVQAAPANSKGQQSLKGFFTKPTATAQVSSAAPSTTQEIEVQSGAGPKPGLEAAIVIHSNDTESLTYQKDREPIDSTTPTSPPATQDPDGSTDTLSAQTSPFKKGVDMEDSDKVHDPIQSKECWSKLFTKPAAPRCESHDEPCKTMLTKKSGMNCGRSFWMCARPLGPSGAKEKNTQWRCPTFIWCSDWNPNLPTTTTTTTTT</sequence>
<evidence type="ECO:0000256" key="1">
    <source>
        <dbReference type="ARBA" id="ARBA00022723"/>
    </source>
</evidence>
<feature type="domain" description="GRF-type" evidence="6">
    <location>
        <begin position="231"/>
        <end position="284"/>
    </location>
</feature>
<evidence type="ECO:0000256" key="4">
    <source>
        <dbReference type="PROSITE-ProRule" id="PRU01343"/>
    </source>
</evidence>
<dbReference type="GO" id="GO:0008270">
    <property type="term" value="F:zinc ion binding"/>
    <property type="evidence" value="ECO:0007669"/>
    <property type="project" value="UniProtKB-KW"/>
</dbReference>
<dbReference type="InterPro" id="IPR010666">
    <property type="entry name" value="Znf_GRF"/>
</dbReference>
<dbReference type="AlphaFoldDB" id="Q4GZL9"/>
<feature type="compositionally biased region" description="Polar residues" evidence="5">
    <location>
        <begin position="183"/>
        <end position="196"/>
    </location>
</feature>
<evidence type="ECO:0000259" key="6">
    <source>
        <dbReference type="PROSITE" id="PS51999"/>
    </source>
</evidence>
<reference evidence="7" key="1">
    <citation type="journal article" date="2005" name="Fungal Genet. Biol.">
        <title>Characterisation of the mating-type locus in the genus Xanthoria (lichen-forming ascomycetes, Lecanoromycetes).</title>
        <authorList>
            <person name="Scherrer S."/>
            <person name="Zippler U."/>
            <person name="Honegger R."/>
        </authorList>
    </citation>
    <scope>NUCLEOTIDE SEQUENCE</scope>
</reference>